<comment type="caution">
    <text evidence="10">The sequence shown here is derived from an EMBL/GenBank/DDBJ whole genome shotgun (WGS) entry which is preliminary data.</text>
</comment>
<dbReference type="GO" id="GO:0005886">
    <property type="term" value="C:plasma membrane"/>
    <property type="evidence" value="ECO:0007669"/>
    <property type="project" value="TreeGrafter"/>
</dbReference>
<evidence type="ECO:0000313" key="11">
    <source>
        <dbReference type="Proteomes" id="UP001187531"/>
    </source>
</evidence>
<evidence type="ECO:0000256" key="2">
    <source>
        <dbReference type="ARBA" id="ARBA00006244"/>
    </source>
</evidence>
<protein>
    <recommendedName>
        <fullName evidence="6">Transmembrane protein 198</fullName>
    </recommendedName>
</protein>
<evidence type="ECO:0000256" key="8">
    <source>
        <dbReference type="SAM" id="Phobius"/>
    </source>
</evidence>
<evidence type="ECO:0000256" key="6">
    <source>
        <dbReference type="ARBA" id="ARBA00049737"/>
    </source>
</evidence>
<feature type="transmembrane region" description="Helical" evidence="8">
    <location>
        <begin position="208"/>
        <end position="228"/>
    </location>
</feature>
<dbReference type="Proteomes" id="UP001187531">
    <property type="component" value="Unassembled WGS sequence"/>
</dbReference>
<evidence type="ECO:0000313" key="10">
    <source>
        <dbReference type="EMBL" id="KAK2726611.1"/>
    </source>
</evidence>
<evidence type="ECO:0000256" key="3">
    <source>
        <dbReference type="ARBA" id="ARBA00022692"/>
    </source>
</evidence>
<keyword evidence="3 8" id="KW-0812">Transmembrane</keyword>
<evidence type="ECO:0000259" key="9">
    <source>
        <dbReference type="Pfam" id="PF13886"/>
    </source>
</evidence>
<keyword evidence="11" id="KW-1185">Reference proteome</keyword>
<dbReference type="AlphaFoldDB" id="A0AA88LJZ7"/>
<name>A0AA88LJZ7_ARTSF</name>
<dbReference type="EMBL" id="JAVRJZ010000001">
    <property type="protein sequence ID" value="KAK2726611.1"/>
    <property type="molecule type" value="Genomic_DNA"/>
</dbReference>
<feature type="transmembrane region" description="Helical" evidence="8">
    <location>
        <begin position="35"/>
        <end position="54"/>
    </location>
</feature>
<feature type="region of interest" description="Disordered" evidence="7">
    <location>
        <begin position="293"/>
        <end position="318"/>
    </location>
</feature>
<dbReference type="PANTHER" id="PTHR31247:SF5">
    <property type="entry name" value="DUF4203 DOMAIN-CONTAINING PROTEIN"/>
    <property type="match status" value="1"/>
</dbReference>
<gene>
    <name evidence="10" type="ORF">QYM36_007449</name>
</gene>
<comment type="subcellular location">
    <subcellularLocation>
        <location evidence="1">Membrane</location>
        <topology evidence="1">Multi-pass membrane protein</topology>
    </subcellularLocation>
</comment>
<keyword evidence="5 8" id="KW-0472">Membrane</keyword>
<dbReference type="PANTHER" id="PTHR31247">
    <property type="entry name" value="TRANSMEMBRANE PROTEIN 198 FAMILY MEMBER"/>
    <property type="match status" value="1"/>
</dbReference>
<evidence type="ECO:0000256" key="4">
    <source>
        <dbReference type="ARBA" id="ARBA00022989"/>
    </source>
</evidence>
<feature type="transmembrane region" description="Helical" evidence="8">
    <location>
        <begin position="91"/>
        <end position="111"/>
    </location>
</feature>
<accession>A0AA88LJZ7</accession>
<dbReference type="InterPro" id="IPR025256">
    <property type="entry name" value="TM7S3/TM198-like_dom"/>
</dbReference>
<sequence>MDVLHERLLEFRKDSDNNTRTASARCTYLDYNYDVSISIICGTYLIFGMVYSLFGYRCFRAIMFLTGFMFSSVVVFLICQEEERLPFLGKVAISLSAGLLYGLICMLVYHVGLFMTGLHTGFLLGVITLVLYSLFGKISSGWISFGMLFGFSLLGAVMNLVFQRSLTVIGTALFGGFILVASIDYFVEKFLMMLWIWDRVRLTNGEMPCWFSWLILAIWPFLTITGSFTQFCWTAGEAHTMKYAYTRASRRRLVERRLAESDAAARQRLDKSRRYRYLYQVRTAHGDVISQHKLQGVSRGEKGDESKEEDDKQLEEEARFKKLEDEKVLTGEKFLPQELERIFNKKKMLMIHAELWRN</sequence>
<dbReference type="InterPro" id="IPR040236">
    <property type="entry name" value="TMEM198"/>
</dbReference>
<dbReference type="Pfam" id="PF13886">
    <property type="entry name" value="TM7S3_TM198"/>
    <property type="match status" value="1"/>
</dbReference>
<reference evidence="10" key="1">
    <citation type="submission" date="2023-07" db="EMBL/GenBank/DDBJ databases">
        <title>Chromosome-level genome assembly of Artemia franciscana.</title>
        <authorList>
            <person name="Jo E."/>
        </authorList>
    </citation>
    <scope>NUCLEOTIDE SEQUENCE</scope>
    <source>
        <tissue evidence="10">Whole body</tissue>
    </source>
</reference>
<feature type="transmembrane region" description="Helical" evidence="8">
    <location>
        <begin position="60"/>
        <end position="79"/>
    </location>
</feature>
<organism evidence="10 11">
    <name type="scientific">Artemia franciscana</name>
    <name type="common">Brine shrimp</name>
    <name type="synonym">Artemia sanfranciscana</name>
    <dbReference type="NCBI Taxonomy" id="6661"/>
    <lineage>
        <taxon>Eukaryota</taxon>
        <taxon>Metazoa</taxon>
        <taxon>Ecdysozoa</taxon>
        <taxon>Arthropoda</taxon>
        <taxon>Crustacea</taxon>
        <taxon>Branchiopoda</taxon>
        <taxon>Anostraca</taxon>
        <taxon>Artemiidae</taxon>
        <taxon>Artemia</taxon>
    </lineage>
</organism>
<evidence type="ECO:0000256" key="7">
    <source>
        <dbReference type="SAM" id="MobiDB-lite"/>
    </source>
</evidence>
<feature type="domain" description="TM7S3/TM198-like" evidence="9">
    <location>
        <begin position="42"/>
        <end position="231"/>
    </location>
</feature>
<feature type="transmembrane region" description="Helical" evidence="8">
    <location>
        <begin position="117"/>
        <end position="135"/>
    </location>
</feature>
<feature type="transmembrane region" description="Helical" evidence="8">
    <location>
        <begin position="142"/>
        <end position="162"/>
    </location>
</feature>
<comment type="similarity">
    <text evidence="2">Belongs to the TMEM198 family.</text>
</comment>
<proteinExistence type="inferred from homology"/>
<evidence type="ECO:0000256" key="1">
    <source>
        <dbReference type="ARBA" id="ARBA00004141"/>
    </source>
</evidence>
<evidence type="ECO:0000256" key="5">
    <source>
        <dbReference type="ARBA" id="ARBA00023136"/>
    </source>
</evidence>
<feature type="transmembrane region" description="Helical" evidence="8">
    <location>
        <begin position="168"/>
        <end position="187"/>
    </location>
</feature>
<keyword evidence="4 8" id="KW-1133">Transmembrane helix</keyword>